<evidence type="ECO:0000313" key="3">
    <source>
        <dbReference type="Proteomes" id="UP000887159"/>
    </source>
</evidence>
<evidence type="ECO:0000313" key="2">
    <source>
        <dbReference type="EMBL" id="GFY12176.1"/>
    </source>
</evidence>
<feature type="region of interest" description="Disordered" evidence="1">
    <location>
        <begin position="1"/>
        <end position="46"/>
    </location>
</feature>
<dbReference type="EMBL" id="BMAU01021310">
    <property type="protein sequence ID" value="GFY12176.1"/>
    <property type="molecule type" value="Genomic_DNA"/>
</dbReference>
<proteinExistence type="predicted"/>
<organism evidence="2 3">
    <name type="scientific">Trichonephila clavipes</name>
    <name type="common">Golden silk orbweaver</name>
    <name type="synonym">Nephila clavipes</name>
    <dbReference type="NCBI Taxonomy" id="2585209"/>
    <lineage>
        <taxon>Eukaryota</taxon>
        <taxon>Metazoa</taxon>
        <taxon>Ecdysozoa</taxon>
        <taxon>Arthropoda</taxon>
        <taxon>Chelicerata</taxon>
        <taxon>Arachnida</taxon>
        <taxon>Araneae</taxon>
        <taxon>Araneomorphae</taxon>
        <taxon>Entelegynae</taxon>
        <taxon>Araneoidea</taxon>
        <taxon>Nephilidae</taxon>
        <taxon>Trichonephila</taxon>
    </lineage>
</organism>
<accession>A0A8X6SFA9</accession>
<dbReference type="AlphaFoldDB" id="A0A8X6SFA9"/>
<evidence type="ECO:0000256" key="1">
    <source>
        <dbReference type="SAM" id="MobiDB-lite"/>
    </source>
</evidence>
<dbReference type="Proteomes" id="UP000887159">
    <property type="component" value="Unassembled WGS sequence"/>
</dbReference>
<comment type="caution">
    <text evidence="2">The sequence shown here is derived from an EMBL/GenBank/DDBJ whole genome shotgun (WGS) entry which is preliminary data.</text>
</comment>
<name>A0A8X6SFA9_TRICX</name>
<protein>
    <submittedName>
        <fullName evidence="2">Uncharacterized protein</fullName>
    </submittedName>
</protein>
<gene>
    <name evidence="2" type="ORF">TNCV_3097301</name>
</gene>
<sequence>MLYSNASGVDHTDSGPHNSGNKSSGWMNRRSPYSKPPDAFMCKERPKKHLLLNASRRLLSMEQSPAPEVDSYGRLPKLTSNNRGYVQGKLAIGDTLNKSGKPYGQIRMSFLMEKGKSSF</sequence>
<keyword evidence="3" id="KW-1185">Reference proteome</keyword>
<feature type="compositionally biased region" description="Polar residues" evidence="1">
    <location>
        <begin position="15"/>
        <end position="26"/>
    </location>
</feature>
<reference evidence="2" key="1">
    <citation type="submission" date="2020-08" db="EMBL/GenBank/DDBJ databases">
        <title>Multicomponent nature underlies the extraordinary mechanical properties of spider dragline silk.</title>
        <authorList>
            <person name="Kono N."/>
            <person name="Nakamura H."/>
            <person name="Mori M."/>
            <person name="Yoshida Y."/>
            <person name="Ohtoshi R."/>
            <person name="Malay A.D."/>
            <person name="Moran D.A.P."/>
            <person name="Tomita M."/>
            <person name="Numata K."/>
            <person name="Arakawa K."/>
        </authorList>
    </citation>
    <scope>NUCLEOTIDE SEQUENCE</scope>
</reference>